<dbReference type="Proteomes" id="UP000233786">
    <property type="component" value="Unassembled WGS sequence"/>
</dbReference>
<proteinExistence type="predicted"/>
<accession>A0A2N3XWF7</accession>
<protein>
    <submittedName>
        <fullName evidence="1">Uncharacterized protein DUF3145</fullName>
    </submittedName>
</protein>
<dbReference type="AlphaFoldDB" id="A0A2N3XWF7"/>
<evidence type="ECO:0000313" key="1">
    <source>
        <dbReference type="EMBL" id="PKW15013.1"/>
    </source>
</evidence>
<name>A0A2N3XWF7_SACSN</name>
<dbReference type="EMBL" id="PJNB01000001">
    <property type="protein sequence ID" value="PKW15013.1"/>
    <property type="molecule type" value="Genomic_DNA"/>
</dbReference>
<dbReference type="STRING" id="994479.GCA_000194155_02756"/>
<dbReference type="Pfam" id="PF11343">
    <property type="entry name" value="DUF3145"/>
    <property type="match status" value="1"/>
</dbReference>
<comment type="caution">
    <text evidence="1">The sequence shown here is derived from an EMBL/GenBank/DDBJ whole genome shotgun (WGS) entry which is preliminary data.</text>
</comment>
<gene>
    <name evidence="1" type="ORF">A8926_2680</name>
</gene>
<keyword evidence="2" id="KW-1185">Reference proteome</keyword>
<sequence>MSTRGSDRGRTSGVVYVHSSPSAVCPHVEWAISGALGIRTELRWTAQPAAPGQLRAECNWTGEPGTGARLVTALRAWPMLRFEVTEDPSPGVDGQRFCHAPGLGLWRACTSANGDIMVSEDQLRTLAANTKSPEAFGHRVDQLLGAAWDDALEPFRRAGDGAPVTWLHRVG</sequence>
<dbReference type="OrthoDB" id="3210860at2"/>
<organism evidence="1 2">
    <name type="scientific">Saccharopolyspora spinosa</name>
    <dbReference type="NCBI Taxonomy" id="60894"/>
    <lineage>
        <taxon>Bacteria</taxon>
        <taxon>Bacillati</taxon>
        <taxon>Actinomycetota</taxon>
        <taxon>Actinomycetes</taxon>
        <taxon>Pseudonocardiales</taxon>
        <taxon>Pseudonocardiaceae</taxon>
        <taxon>Saccharopolyspora</taxon>
    </lineage>
</organism>
<dbReference type="InterPro" id="IPR021491">
    <property type="entry name" value="DUF3145"/>
</dbReference>
<evidence type="ECO:0000313" key="2">
    <source>
        <dbReference type="Proteomes" id="UP000233786"/>
    </source>
</evidence>
<reference evidence="1" key="1">
    <citation type="submission" date="2017-12" db="EMBL/GenBank/DDBJ databases">
        <title>Sequencing the genomes of 1000 Actinobacteria strains.</title>
        <authorList>
            <person name="Klenk H.-P."/>
        </authorList>
    </citation>
    <scope>NUCLEOTIDE SEQUENCE [LARGE SCALE GENOMIC DNA]</scope>
    <source>
        <strain evidence="1">DSM 44228</strain>
    </source>
</reference>